<proteinExistence type="predicted"/>
<gene>
    <name evidence="1" type="ORF">RHMOL_Rhmol13G0031800</name>
</gene>
<sequence length="290" mass="31610">MTSIVCQGLQSCLEPRLIEPSILRPKLAPPKSNSRQENPQNHEEENDNNKNGESGGWSFIKALTNTPQNPEQVTETEKVYIHPLAKRSSSALSKKSLEMCTEGLGSETGSDISESSDELSLNMAKSYPIPPLKSRELGRKLSQGGGNFPPPLTSISGSDGVRVRPHREGGRLVIEAATVTSCNGYFQAERGDGRLRLCLLKDSTGNCHNEEVYDDDDGDDGDDDDDEGEEGDYDDDKWDEGMGGDNGNVEGEIANIVELPCCRPSRCKESGRGNNNKGMSNWGQFWVAIS</sequence>
<accession>A0ACC0L320</accession>
<evidence type="ECO:0000313" key="2">
    <source>
        <dbReference type="Proteomes" id="UP001062846"/>
    </source>
</evidence>
<protein>
    <submittedName>
        <fullName evidence="1">Uncharacterized protein</fullName>
    </submittedName>
</protein>
<dbReference type="EMBL" id="CM046400">
    <property type="protein sequence ID" value="KAI8522885.1"/>
    <property type="molecule type" value="Genomic_DNA"/>
</dbReference>
<organism evidence="1 2">
    <name type="scientific">Rhododendron molle</name>
    <name type="common">Chinese azalea</name>
    <name type="synonym">Azalea mollis</name>
    <dbReference type="NCBI Taxonomy" id="49168"/>
    <lineage>
        <taxon>Eukaryota</taxon>
        <taxon>Viridiplantae</taxon>
        <taxon>Streptophyta</taxon>
        <taxon>Embryophyta</taxon>
        <taxon>Tracheophyta</taxon>
        <taxon>Spermatophyta</taxon>
        <taxon>Magnoliopsida</taxon>
        <taxon>eudicotyledons</taxon>
        <taxon>Gunneridae</taxon>
        <taxon>Pentapetalae</taxon>
        <taxon>asterids</taxon>
        <taxon>Ericales</taxon>
        <taxon>Ericaceae</taxon>
        <taxon>Ericoideae</taxon>
        <taxon>Rhodoreae</taxon>
        <taxon>Rhododendron</taxon>
    </lineage>
</organism>
<keyword evidence="2" id="KW-1185">Reference proteome</keyword>
<reference evidence="1" key="1">
    <citation type="submission" date="2022-02" db="EMBL/GenBank/DDBJ databases">
        <title>Plant Genome Project.</title>
        <authorList>
            <person name="Zhang R.-G."/>
        </authorList>
    </citation>
    <scope>NUCLEOTIDE SEQUENCE</scope>
    <source>
        <strain evidence="1">AT1</strain>
    </source>
</reference>
<name>A0ACC0L320_RHOML</name>
<evidence type="ECO:0000313" key="1">
    <source>
        <dbReference type="EMBL" id="KAI8522885.1"/>
    </source>
</evidence>
<comment type="caution">
    <text evidence="1">The sequence shown here is derived from an EMBL/GenBank/DDBJ whole genome shotgun (WGS) entry which is preliminary data.</text>
</comment>
<dbReference type="Proteomes" id="UP001062846">
    <property type="component" value="Chromosome 13"/>
</dbReference>